<sequence>MQERFKDAFRRYPTGVAVVTAAGPVGLTVSSVASVSVNPPALSFSVMATRSARALLAAPSFVVHLLGRRHAGLAQDFARSGGPRFTAEQGWETLPTGEPVLPIALAGLRAVPLHRLQVGDSTLVVAEVVDVLTGPDDDRLIYHAKQFVMSDGT</sequence>
<dbReference type="SUPFAM" id="SSF50475">
    <property type="entry name" value="FMN-binding split barrel"/>
    <property type="match status" value="1"/>
</dbReference>
<dbReference type="PANTHER" id="PTHR30466:SF1">
    <property type="entry name" value="FMN REDUCTASE (NADH) RUTF"/>
    <property type="match status" value="1"/>
</dbReference>
<dbReference type="InterPro" id="IPR012349">
    <property type="entry name" value="Split_barrel_FMN-bd"/>
</dbReference>
<dbReference type="EC" id="1.-.-.-" evidence="3"/>
<name>A0ABV9W7N2_9ACTN</name>
<dbReference type="EMBL" id="JBHSIU010000046">
    <property type="protein sequence ID" value="MFC5003106.1"/>
    <property type="molecule type" value="Genomic_DNA"/>
</dbReference>
<proteinExistence type="predicted"/>
<protein>
    <submittedName>
        <fullName evidence="3">Flavin reductase family protein</fullName>
        <ecNumber evidence="3">1.-.-.-</ecNumber>
    </submittedName>
</protein>
<dbReference type="RefSeq" id="WP_380121829.1">
    <property type="nucleotide sequence ID" value="NZ_JBHSIU010000046.1"/>
</dbReference>
<dbReference type="GO" id="GO:0016491">
    <property type="term" value="F:oxidoreductase activity"/>
    <property type="evidence" value="ECO:0007669"/>
    <property type="project" value="UniProtKB-KW"/>
</dbReference>
<evidence type="ECO:0000259" key="2">
    <source>
        <dbReference type="SMART" id="SM00903"/>
    </source>
</evidence>
<accession>A0ABV9W7N2</accession>
<organism evidence="3 4">
    <name type="scientific">Dactylosporangium cerinum</name>
    <dbReference type="NCBI Taxonomy" id="1434730"/>
    <lineage>
        <taxon>Bacteria</taxon>
        <taxon>Bacillati</taxon>
        <taxon>Actinomycetota</taxon>
        <taxon>Actinomycetes</taxon>
        <taxon>Micromonosporales</taxon>
        <taxon>Micromonosporaceae</taxon>
        <taxon>Dactylosporangium</taxon>
    </lineage>
</organism>
<evidence type="ECO:0000256" key="1">
    <source>
        <dbReference type="ARBA" id="ARBA00023002"/>
    </source>
</evidence>
<dbReference type="InterPro" id="IPR050268">
    <property type="entry name" value="NADH-dep_flavin_reductase"/>
</dbReference>
<evidence type="ECO:0000313" key="3">
    <source>
        <dbReference type="EMBL" id="MFC5003106.1"/>
    </source>
</evidence>
<dbReference type="Gene3D" id="2.30.110.10">
    <property type="entry name" value="Electron Transport, Fmn-binding Protein, Chain A"/>
    <property type="match status" value="1"/>
</dbReference>
<dbReference type="Proteomes" id="UP001595912">
    <property type="component" value="Unassembled WGS sequence"/>
</dbReference>
<dbReference type="InterPro" id="IPR002563">
    <property type="entry name" value="Flavin_Rdtase-like_dom"/>
</dbReference>
<dbReference type="Pfam" id="PF01613">
    <property type="entry name" value="Flavin_Reduct"/>
    <property type="match status" value="1"/>
</dbReference>
<feature type="domain" description="Flavin reductase like" evidence="2">
    <location>
        <begin position="9"/>
        <end position="149"/>
    </location>
</feature>
<keyword evidence="1 3" id="KW-0560">Oxidoreductase</keyword>
<gene>
    <name evidence="3" type="ORF">ACFPIJ_35405</name>
</gene>
<dbReference type="PANTHER" id="PTHR30466">
    <property type="entry name" value="FLAVIN REDUCTASE"/>
    <property type="match status" value="1"/>
</dbReference>
<comment type="caution">
    <text evidence="3">The sequence shown here is derived from an EMBL/GenBank/DDBJ whole genome shotgun (WGS) entry which is preliminary data.</text>
</comment>
<dbReference type="SMART" id="SM00903">
    <property type="entry name" value="Flavin_Reduct"/>
    <property type="match status" value="1"/>
</dbReference>
<evidence type="ECO:0000313" key="4">
    <source>
        <dbReference type="Proteomes" id="UP001595912"/>
    </source>
</evidence>
<keyword evidence="4" id="KW-1185">Reference proteome</keyword>
<reference evidence="4" key="1">
    <citation type="journal article" date="2019" name="Int. J. Syst. Evol. Microbiol.">
        <title>The Global Catalogue of Microorganisms (GCM) 10K type strain sequencing project: providing services to taxonomists for standard genome sequencing and annotation.</title>
        <authorList>
            <consortium name="The Broad Institute Genomics Platform"/>
            <consortium name="The Broad Institute Genome Sequencing Center for Infectious Disease"/>
            <person name="Wu L."/>
            <person name="Ma J."/>
        </authorList>
    </citation>
    <scope>NUCLEOTIDE SEQUENCE [LARGE SCALE GENOMIC DNA]</scope>
    <source>
        <strain evidence="4">CGMCC 4.7152</strain>
    </source>
</reference>